<dbReference type="PANTHER" id="PTHR40547">
    <property type="entry name" value="SLL0298 PROTEIN"/>
    <property type="match status" value="1"/>
</dbReference>
<protein>
    <submittedName>
        <fullName evidence="3">DUF2062 domain-containing protein</fullName>
    </submittedName>
</protein>
<dbReference type="Pfam" id="PF09835">
    <property type="entry name" value="DUF2062"/>
    <property type="match status" value="1"/>
</dbReference>
<gene>
    <name evidence="3" type="ORF">DVS81_04445</name>
</gene>
<name>A0A369XPH1_9PROT</name>
<proteinExistence type="predicted"/>
<comment type="caution">
    <text evidence="3">The sequence shown here is derived from an EMBL/GenBank/DDBJ whole genome shotgun (WGS) entry which is preliminary data.</text>
</comment>
<organism evidence="3 4">
    <name type="scientific">Candidatus Accumulibacter meliphilus</name>
    <dbReference type="NCBI Taxonomy" id="2211374"/>
    <lineage>
        <taxon>Bacteria</taxon>
        <taxon>Pseudomonadati</taxon>
        <taxon>Pseudomonadota</taxon>
        <taxon>Betaproteobacteria</taxon>
        <taxon>Candidatus Accumulibacter</taxon>
    </lineage>
</organism>
<keyword evidence="1" id="KW-1133">Transmembrane helix</keyword>
<dbReference type="Proteomes" id="UP000253831">
    <property type="component" value="Unassembled WGS sequence"/>
</dbReference>
<accession>A0A369XPH1</accession>
<dbReference type="EMBL" id="QPGA01000004">
    <property type="protein sequence ID" value="RDE51874.1"/>
    <property type="molecule type" value="Genomic_DNA"/>
</dbReference>
<evidence type="ECO:0000313" key="3">
    <source>
        <dbReference type="EMBL" id="RDE51874.1"/>
    </source>
</evidence>
<dbReference type="InterPro" id="IPR018639">
    <property type="entry name" value="DUF2062"/>
</dbReference>
<feature type="transmembrane region" description="Helical" evidence="1">
    <location>
        <begin position="137"/>
        <end position="163"/>
    </location>
</feature>
<feature type="domain" description="DUF2062" evidence="2">
    <location>
        <begin position="21"/>
        <end position="168"/>
    </location>
</feature>
<evidence type="ECO:0000313" key="4">
    <source>
        <dbReference type="Proteomes" id="UP000253831"/>
    </source>
</evidence>
<evidence type="ECO:0000259" key="2">
    <source>
        <dbReference type="Pfam" id="PF09835"/>
    </source>
</evidence>
<reference evidence="3 4" key="1">
    <citation type="submission" date="2018-05" db="EMBL/GenBank/DDBJ databases">
        <title>Integrated omic analyses show evidence that a Ca. Accumulibacter phosphatis strain performs denitrification under micro-aerobic conditions.</title>
        <authorList>
            <person name="Camejo P.Y."/>
            <person name="Katherine M.D."/>
            <person name="Daniel N.R."/>
        </authorList>
    </citation>
    <scope>NUCLEOTIDE SEQUENCE [LARGE SCALE GENOMIC DNA]</scope>
    <source>
        <strain evidence="3">UW-LDO-IC</strain>
    </source>
</reference>
<keyword evidence="1" id="KW-0472">Membrane</keyword>
<sequence length="174" mass="19066">MLERWRALIPTREQIGSNRWLRWLAPYLGHPKLWHWSRRGVALGVGIGVFFGLLIPIAQIPFAAAAAVILRANLPAAAASTLVTNPITFAPVYFAAYKIGAWVTGEKLDPSAPTASPAPAAANTSIWRRITALGAPLVVGLAITASLIGLASYILTSVGWYWYVRRKRRRSRRP</sequence>
<dbReference type="PANTHER" id="PTHR40547:SF1">
    <property type="entry name" value="SLL0298 PROTEIN"/>
    <property type="match status" value="1"/>
</dbReference>
<dbReference type="AlphaFoldDB" id="A0A369XPH1"/>
<keyword evidence="1" id="KW-0812">Transmembrane</keyword>
<evidence type="ECO:0000256" key="1">
    <source>
        <dbReference type="SAM" id="Phobius"/>
    </source>
</evidence>
<feature type="transmembrane region" description="Helical" evidence="1">
    <location>
        <begin position="41"/>
        <end position="70"/>
    </location>
</feature>